<evidence type="ECO:0000313" key="2">
    <source>
        <dbReference type="EMBL" id="RKF79217.1"/>
    </source>
</evidence>
<keyword evidence="3" id="KW-1185">Reference proteome</keyword>
<sequence>MEAGSIPGRSLPTEKGATPTQYYPLQDFQPCYSPTTQRIPPVSAVACPLAESHSVSFHCIGIDGKSPAKLFSVSHAGALPWSDGLVVEYLDQLPNGVRLGWTPMPLEIRDCRFKCGKILPSSCGD</sequence>
<feature type="region of interest" description="Disordered" evidence="1">
    <location>
        <begin position="1"/>
        <end position="21"/>
    </location>
</feature>
<dbReference type="AlphaFoldDB" id="A0A420IXD4"/>
<protein>
    <submittedName>
        <fullName evidence="2">Uncharacterized protein</fullName>
    </submittedName>
</protein>
<proteinExistence type="predicted"/>
<reference evidence="2 3" key="1">
    <citation type="journal article" date="2018" name="BMC Genomics">
        <title>Comparative genome analyses reveal sequence features reflecting distinct modes of host-adaptation between dicot and monocot powdery mildew.</title>
        <authorList>
            <person name="Wu Y."/>
            <person name="Ma X."/>
            <person name="Pan Z."/>
            <person name="Kale S.D."/>
            <person name="Song Y."/>
            <person name="King H."/>
            <person name="Zhang Q."/>
            <person name="Presley C."/>
            <person name="Deng X."/>
            <person name="Wei C.I."/>
            <person name="Xiao S."/>
        </authorList>
    </citation>
    <scope>NUCLEOTIDE SEQUENCE [LARGE SCALE GENOMIC DNA]</scope>
    <source>
        <strain evidence="2">UMSG3</strain>
    </source>
</reference>
<dbReference type="Proteomes" id="UP000283383">
    <property type="component" value="Unassembled WGS sequence"/>
</dbReference>
<evidence type="ECO:0000313" key="3">
    <source>
        <dbReference type="Proteomes" id="UP000283383"/>
    </source>
</evidence>
<organism evidence="2 3">
    <name type="scientific">Golovinomyces cichoracearum</name>
    <dbReference type="NCBI Taxonomy" id="62708"/>
    <lineage>
        <taxon>Eukaryota</taxon>
        <taxon>Fungi</taxon>
        <taxon>Dikarya</taxon>
        <taxon>Ascomycota</taxon>
        <taxon>Pezizomycotina</taxon>
        <taxon>Leotiomycetes</taxon>
        <taxon>Erysiphales</taxon>
        <taxon>Erysiphaceae</taxon>
        <taxon>Golovinomyces</taxon>
    </lineage>
</organism>
<dbReference type="EMBL" id="MCBQ01005752">
    <property type="protein sequence ID" value="RKF79217.1"/>
    <property type="molecule type" value="Genomic_DNA"/>
</dbReference>
<accession>A0A420IXD4</accession>
<comment type="caution">
    <text evidence="2">The sequence shown here is derived from an EMBL/GenBank/DDBJ whole genome shotgun (WGS) entry which is preliminary data.</text>
</comment>
<name>A0A420IXD4_9PEZI</name>
<gene>
    <name evidence="2" type="ORF">GcM3_057012</name>
</gene>
<evidence type="ECO:0000256" key="1">
    <source>
        <dbReference type="SAM" id="MobiDB-lite"/>
    </source>
</evidence>